<dbReference type="Proteomes" id="UP000629098">
    <property type="component" value="Unassembled WGS sequence"/>
</dbReference>
<keyword evidence="2" id="KW-1185">Reference proteome</keyword>
<proteinExistence type="predicted"/>
<protein>
    <submittedName>
        <fullName evidence="1">Uncharacterized protein</fullName>
    </submittedName>
</protein>
<dbReference type="RefSeq" id="WP_190828650.1">
    <property type="nucleotide sequence ID" value="NZ_CAWPPI010000050.1"/>
</dbReference>
<sequence length="57" mass="6716">MTVQQSYLFCQIEEFYALLQKGDYDHPLDLAKKLQELSDEAWDQVEELYQSCVCIVP</sequence>
<reference evidence="1" key="1">
    <citation type="submission" date="2020-09" db="EMBL/GenBank/DDBJ databases">
        <title>Iningainema tapete sp. nov. (Scytonemataceae, Cyanobacteria) from greenhouses in central Florida (USA) produces two types of nodularin with biosynthetic potential for microcystin-LR and anabaenopeptins.</title>
        <authorList>
            <person name="Berthold D.E."/>
            <person name="Lefler F.W."/>
            <person name="Huang I.-S."/>
            <person name="Abdulla H."/>
            <person name="Zimba P.V."/>
            <person name="Laughinghouse H.D. IV."/>
        </authorList>
    </citation>
    <scope>NUCLEOTIDE SEQUENCE</scope>
    <source>
        <strain evidence="1">BLCCT55</strain>
    </source>
</reference>
<accession>A0A8J7BXM1</accession>
<organism evidence="1 2">
    <name type="scientific">Iningainema tapete BLCC-T55</name>
    <dbReference type="NCBI Taxonomy" id="2748662"/>
    <lineage>
        <taxon>Bacteria</taxon>
        <taxon>Bacillati</taxon>
        <taxon>Cyanobacteriota</taxon>
        <taxon>Cyanophyceae</taxon>
        <taxon>Nostocales</taxon>
        <taxon>Scytonemataceae</taxon>
        <taxon>Iningainema tapete</taxon>
    </lineage>
</organism>
<evidence type="ECO:0000313" key="2">
    <source>
        <dbReference type="Proteomes" id="UP000629098"/>
    </source>
</evidence>
<gene>
    <name evidence="1" type="ORF">ICL16_14155</name>
</gene>
<evidence type="ECO:0000313" key="1">
    <source>
        <dbReference type="EMBL" id="MBD2773178.1"/>
    </source>
</evidence>
<dbReference type="AlphaFoldDB" id="A0A8J7BXM1"/>
<comment type="caution">
    <text evidence="1">The sequence shown here is derived from an EMBL/GenBank/DDBJ whole genome shotgun (WGS) entry which is preliminary data.</text>
</comment>
<name>A0A8J7BXM1_9CYAN</name>
<dbReference type="EMBL" id="JACXAE010000050">
    <property type="protein sequence ID" value="MBD2773178.1"/>
    <property type="molecule type" value="Genomic_DNA"/>
</dbReference>